<evidence type="ECO:0000259" key="2">
    <source>
        <dbReference type="Pfam" id="PF25164"/>
    </source>
</evidence>
<sequence length="467" mass="52982">MRQGSFPSSDASSQATRPMLGVLKVPFGLKAGRMWSPKQVAAGRECGCVCPACEAPLVAKAADSTCRRPHFAHLTMTDCRAGYETALHRKAKELLAEHAALLLPAWDGEADMPNPPQLQDDTGQWMSGTRVEFPSRTAGLRNIRLEEAQGDYTPDVIAEDEAGELLIEIRVSHAVDPLKRRRIQSEGKRLIEIDLSRLDPDALQDDVRLVQAVLHAPENRVWLACPEATDAWRESFRALKAQVAQRNLEIAQLRQRQEEAQRAQARAADHTQAQQAERLAQRERYRAQERAPYQEALEDLPTLVSIARIETLLAEYLARDGEEADQLIAQIPSQTVQQAVRHYGTHAWLYQVHPRLWQGACYHRFVLGQPAGSQFNQRELARWVMQRFGRDEVLFSLFRAQYSFRDRARKAGFQKRRISHWAFTDLENRQVPDFYKPINAFVDRLVYAGALQPVPGLLGEIRINDAM</sequence>
<reference evidence="3 4" key="1">
    <citation type="submission" date="2020-08" db="EMBL/GenBank/DDBJ databases">
        <title>Genome sequence of Thermomonas carbonis KCTC 42013T.</title>
        <authorList>
            <person name="Hyun D.-W."/>
            <person name="Bae J.-W."/>
        </authorList>
    </citation>
    <scope>NUCLEOTIDE SEQUENCE [LARGE SCALE GENOMIC DNA]</scope>
    <source>
        <strain evidence="3 4">KCTC 42013</strain>
    </source>
</reference>
<name>A0A7G9SLQ0_9GAMM</name>
<accession>A0A7G9SLQ0</accession>
<protein>
    <recommendedName>
        <fullName evidence="2">Competence protein CoiA-like N-terminal domain-containing protein</fullName>
    </recommendedName>
</protein>
<dbReference type="EMBL" id="CP060719">
    <property type="protein sequence ID" value="QNN68775.1"/>
    <property type="molecule type" value="Genomic_DNA"/>
</dbReference>
<dbReference type="KEGG" id="tcn:H9L16_08445"/>
<dbReference type="Pfam" id="PF25164">
    <property type="entry name" value="CoiA_N"/>
    <property type="match status" value="1"/>
</dbReference>
<dbReference type="AlphaFoldDB" id="A0A7G9SLQ0"/>
<evidence type="ECO:0000313" key="3">
    <source>
        <dbReference type="EMBL" id="QNN68775.1"/>
    </source>
</evidence>
<feature type="coiled-coil region" evidence="1">
    <location>
        <begin position="236"/>
        <end position="273"/>
    </location>
</feature>
<gene>
    <name evidence="3" type="ORF">H9L16_08445</name>
</gene>
<keyword evidence="4" id="KW-1185">Reference proteome</keyword>
<evidence type="ECO:0000313" key="4">
    <source>
        <dbReference type="Proteomes" id="UP000515804"/>
    </source>
</evidence>
<organism evidence="3 4">
    <name type="scientific">Thermomonas carbonis</name>
    <dbReference type="NCBI Taxonomy" id="1463158"/>
    <lineage>
        <taxon>Bacteria</taxon>
        <taxon>Pseudomonadati</taxon>
        <taxon>Pseudomonadota</taxon>
        <taxon>Gammaproteobacteria</taxon>
        <taxon>Lysobacterales</taxon>
        <taxon>Lysobacteraceae</taxon>
        <taxon>Thermomonas</taxon>
    </lineage>
</organism>
<dbReference type="InterPro" id="IPR057253">
    <property type="entry name" value="CoiA-like_N"/>
</dbReference>
<dbReference type="Proteomes" id="UP000515804">
    <property type="component" value="Chromosome"/>
</dbReference>
<feature type="domain" description="Competence protein CoiA-like N-terminal" evidence="2">
    <location>
        <begin position="36"/>
        <end position="81"/>
    </location>
</feature>
<keyword evidence="1" id="KW-0175">Coiled coil</keyword>
<proteinExistence type="predicted"/>
<dbReference type="RefSeq" id="WP_187551299.1">
    <property type="nucleotide sequence ID" value="NZ_BMZL01000002.1"/>
</dbReference>
<evidence type="ECO:0000256" key="1">
    <source>
        <dbReference type="SAM" id="Coils"/>
    </source>
</evidence>